<name>Q69XU1_ORYSJ</name>
<reference evidence="2" key="2">
    <citation type="journal article" date="2008" name="Nucleic Acids Res.">
        <title>The rice annotation project database (RAP-DB): 2008 update.</title>
        <authorList>
            <consortium name="The rice annotation project (RAP)"/>
        </authorList>
    </citation>
    <scope>GENOME REANNOTATION</scope>
    <source>
        <strain evidence="2">cv. Nipponbare</strain>
    </source>
</reference>
<dbReference type="EMBL" id="AP003545">
    <property type="protein sequence ID" value="BAD35386.1"/>
    <property type="molecule type" value="Genomic_DNA"/>
</dbReference>
<evidence type="ECO:0000313" key="2">
    <source>
        <dbReference type="Proteomes" id="UP000000763"/>
    </source>
</evidence>
<protein>
    <submittedName>
        <fullName evidence="1">Uncharacterized protein</fullName>
    </submittedName>
</protein>
<organism evidence="1 2">
    <name type="scientific">Oryza sativa subsp. japonica</name>
    <name type="common">Rice</name>
    <dbReference type="NCBI Taxonomy" id="39947"/>
    <lineage>
        <taxon>Eukaryota</taxon>
        <taxon>Viridiplantae</taxon>
        <taxon>Streptophyta</taxon>
        <taxon>Embryophyta</taxon>
        <taxon>Tracheophyta</taxon>
        <taxon>Spermatophyta</taxon>
        <taxon>Magnoliopsida</taxon>
        <taxon>Liliopsida</taxon>
        <taxon>Poales</taxon>
        <taxon>Poaceae</taxon>
        <taxon>BOP clade</taxon>
        <taxon>Oryzoideae</taxon>
        <taxon>Oryzeae</taxon>
        <taxon>Oryzinae</taxon>
        <taxon>Oryza</taxon>
        <taxon>Oryza sativa</taxon>
    </lineage>
</organism>
<dbReference type="Proteomes" id="UP000000763">
    <property type="component" value="Chromosome 6"/>
</dbReference>
<dbReference type="AlphaFoldDB" id="Q69XU1"/>
<sequence length="91" mass="9798">MAPETLMVYYGYRVHPQTHGYTIIAFHPRRARLPVAEGEAATGGAMRLQASEAEGGGRTGQWEASTAAAMDTRAARPYRSCDCCPIPTARG</sequence>
<proteinExistence type="predicted"/>
<reference evidence="2" key="1">
    <citation type="journal article" date="2005" name="Nature">
        <title>The map-based sequence of the rice genome.</title>
        <authorList>
            <consortium name="International rice genome sequencing project (IRGSP)"/>
            <person name="Matsumoto T."/>
            <person name="Wu J."/>
            <person name="Kanamori H."/>
            <person name="Katayose Y."/>
            <person name="Fujisawa M."/>
            <person name="Namiki N."/>
            <person name="Mizuno H."/>
            <person name="Yamamoto K."/>
            <person name="Antonio B.A."/>
            <person name="Baba T."/>
            <person name="Sakata K."/>
            <person name="Nagamura Y."/>
            <person name="Aoki H."/>
            <person name="Arikawa K."/>
            <person name="Arita K."/>
            <person name="Bito T."/>
            <person name="Chiden Y."/>
            <person name="Fujitsuka N."/>
            <person name="Fukunaka R."/>
            <person name="Hamada M."/>
            <person name="Harada C."/>
            <person name="Hayashi A."/>
            <person name="Hijishita S."/>
            <person name="Honda M."/>
            <person name="Hosokawa S."/>
            <person name="Ichikawa Y."/>
            <person name="Idonuma A."/>
            <person name="Iijima M."/>
            <person name="Ikeda M."/>
            <person name="Ikeno M."/>
            <person name="Ito K."/>
            <person name="Ito S."/>
            <person name="Ito T."/>
            <person name="Ito Y."/>
            <person name="Ito Y."/>
            <person name="Iwabuchi A."/>
            <person name="Kamiya K."/>
            <person name="Karasawa W."/>
            <person name="Kurita K."/>
            <person name="Katagiri S."/>
            <person name="Kikuta A."/>
            <person name="Kobayashi H."/>
            <person name="Kobayashi N."/>
            <person name="Machita K."/>
            <person name="Maehara T."/>
            <person name="Masukawa M."/>
            <person name="Mizubayashi T."/>
            <person name="Mukai Y."/>
            <person name="Nagasaki H."/>
            <person name="Nagata Y."/>
            <person name="Naito S."/>
            <person name="Nakashima M."/>
            <person name="Nakama Y."/>
            <person name="Nakamichi Y."/>
            <person name="Nakamura M."/>
            <person name="Meguro A."/>
            <person name="Negishi M."/>
            <person name="Ohta I."/>
            <person name="Ohta T."/>
            <person name="Okamoto M."/>
            <person name="Ono N."/>
            <person name="Saji S."/>
            <person name="Sakaguchi M."/>
            <person name="Sakai K."/>
            <person name="Shibata M."/>
            <person name="Shimokawa T."/>
            <person name="Song J."/>
            <person name="Takazaki Y."/>
            <person name="Terasawa K."/>
            <person name="Tsugane M."/>
            <person name="Tsuji K."/>
            <person name="Ueda S."/>
            <person name="Waki K."/>
            <person name="Yamagata H."/>
            <person name="Yamamoto M."/>
            <person name="Yamamoto S."/>
            <person name="Yamane H."/>
            <person name="Yoshiki S."/>
            <person name="Yoshihara R."/>
            <person name="Yukawa K."/>
            <person name="Zhong H."/>
            <person name="Yano M."/>
            <person name="Yuan Q."/>
            <person name="Ouyang S."/>
            <person name="Liu J."/>
            <person name="Jones K.M."/>
            <person name="Gansberger K."/>
            <person name="Moffat K."/>
            <person name="Hill J."/>
            <person name="Bera J."/>
            <person name="Fadrosh D."/>
            <person name="Jin S."/>
            <person name="Johri S."/>
            <person name="Kim M."/>
            <person name="Overton L."/>
            <person name="Reardon M."/>
            <person name="Tsitrin T."/>
            <person name="Vuong H."/>
            <person name="Weaver B."/>
            <person name="Ciecko A."/>
            <person name="Tallon L."/>
            <person name="Jackson J."/>
            <person name="Pai G."/>
            <person name="Aken S.V."/>
            <person name="Utterback T."/>
            <person name="Reidmuller S."/>
            <person name="Feldblyum T."/>
            <person name="Hsiao J."/>
            <person name="Zismann V."/>
            <person name="Iobst S."/>
            <person name="de Vazeille A.R."/>
            <person name="Buell C.R."/>
            <person name="Ying K."/>
            <person name="Li Y."/>
            <person name="Lu T."/>
            <person name="Huang Y."/>
            <person name="Zhao Q."/>
            <person name="Feng Q."/>
            <person name="Zhang L."/>
            <person name="Zhu J."/>
            <person name="Weng Q."/>
            <person name="Mu J."/>
            <person name="Lu Y."/>
            <person name="Fan D."/>
            <person name="Liu Y."/>
            <person name="Guan J."/>
            <person name="Zhang Y."/>
            <person name="Yu S."/>
            <person name="Liu X."/>
            <person name="Zhang Y."/>
            <person name="Hong G."/>
            <person name="Han B."/>
            <person name="Choisne N."/>
            <person name="Demange N."/>
            <person name="Orjeda G."/>
            <person name="Samain S."/>
            <person name="Cattolico L."/>
            <person name="Pelletier E."/>
            <person name="Couloux A."/>
            <person name="Segurens B."/>
            <person name="Wincker P."/>
            <person name="D'Hont A."/>
            <person name="Scarpelli C."/>
            <person name="Weissenbach J."/>
            <person name="Salanoubat M."/>
            <person name="Quetier F."/>
            <person name="Yu Y."/>
            <person name="Kim H.R."/>
            <person name="Rambo T."/>
            <person name="Currie J."/>
            <person name="Collura K."/>
            <person name="Luo M."/>
            <person name="Yang T."/>
            <person name="Ammiraju J.S.S."/>
            <person name="Engler F."/>
            <person name="Soderlund C."/>
            <person name="Wing R.A."/>
            <person name="Palmer L.E."/>
            <person name="de la Bastide M."/>
            <person name="Spiegel L."/>
            <person name="Nascimento L."/>
            <person name="Zutavern T."/>
            <person name="O'Shaughnessy A."/>
            <person name="Dike S."/>
            <person name="Dedhia N."/>
            <person name="Preston R."/>
            <person name="Balija V."/>
            <person name="McCombie W.R."/>
            <person name="Chow T."/>
            <person name="Chen H."/>
            <person name="Chung M."/>
            <person name="Chen C."/>
            <person name="Shaw J."/>
            <person name="Wu H."/>
            <person name="Hsiao K."/>
            <person name="Chao Y."/>
            <person name="Chu M."/>
            <person name="Cheng C."/>
            <person name="Hour A."/>
            <person name="Lee P."/>
            <person name="Lin S."/>
            <person name="Lin Y."/>
            <person name="Liou J."/>
            <person name="Liu S."/>
            <person name="Hsing Y."/>
            <person name="Raghuvanshi S."/>
            <person name="Mohanty A."/>
            <person name="Bharti A.K."/>
            <person name="Gaur A."/>
            <person name="Gupta V."/>
            <person name="Kumar D."/>
            <person name="Ravi V."/>
            <person name="Vij S."/>
            <person name="Kapur A."/>
            <person name="Khurana P."/>
            <person name="Khurana P."/>
            <person name="Khurana J.P."/>
            <person name="Tyagi A.K."/>
            <person name="Gaikwad K."/>
            <person name="Singh A."/>
            <person name="Dalal V."/>
            <person name="Srivastava S."/>
            <person name="Dixit A."/>
            <person name="Pal A.K."/>
            <person name="Ghazi I.A."/>
            <person name="Yadav M."/>
            <person name="Pandit A."/>
            <person name="Bhargava A."/>
            <person name="Sureshbabu K."/>
            <person name="Batra K."/>
            <person name="Sharma T.R."/>
            <person name="Mohapatra T."/>
            <person name="Singh N.K."/>
            <person name="Messing J."/>
            <person name="Nelson A.B."/>
            <person name="Fuks G."/>
            <person name="Kavchok S."/>
            <person name="Keizer G."/>
            <person name="Linton E."/>
            <person name="Llaca V."/>
            <person name="Song R."/>
            <person name="Tanyolac B."/>
            <person name="Young S."/>
            <person name="Ho-Il K."/>
            <person name="Hahn J.H."/>
            <person name="Sangsakoo G."/>
            <person name="Vanavichit A."/>
            <person name="de Mattos Luiz.A.T."/>
            <person name="Zimmer P.D."/>
            <person name="Malone G."/>
            <person name="Dellagostin O."/>
            <person name="de Oliveira A.C."/>
            <person name="Bevan M."/>
            <person name="Bancroft I."/>
            <person name="Minx P."/>
            <person name="Cordum H."/>
            <person name="Wilson R."/>
            <person name="Cheng Z."/>
            <person name="Jin W."/>
            <person name="Jiang J."/>
            <person name="Leong S.A."/>
            <person name="Iwama H."/>
            <person name="Gojobori T."/>
            <person name="Itoh T."/>
            <person name="Niimura Y."/>
            <person name="Fujii Y."/>
            <person name="Habara T."/>
            <person name="Sakai H."/>
            <person name="Sato Y."/>
            <person name="Wilson G."/>
            <person name="Kumar K."/>
            <person name="McCouch S."/>
            <person name="Juretic N."/>
            <person name="Hoen D."/>
            <person name="Wright S."/>
            <person name="Bruskiewich R."/>
            <person name="Bureau T."/>
            <person name="Miyao A."/>
            <person name="Hirochika H."/>
            <person name="Nishikawa T."/>
            <person name="Kadowaki K."/>
            <person name="Sugiura M."/>
            <person name="Burr B."/>
            <person name="Sasaki T."/>
        </authorList>
    </citation>
    <scope>NUCLEOTIDE SEQUENCE [LARGE SCALE GENOMIC DNA]</scope>
    <source>
        <strain evidence="2">cv. Nipponbare</strain>
    </source>
</reference>
<accession>Q69XU1</accession>
<evidence type="ECO:0000313" key="1">
    <source>
        <dbReference type="EMBL" id="BAD35386.1"/>
    </source>
</evidence>
<gene>
    <name evidence="1" type="primary">P0613F06.15</name>
</gene>